<sequence>MQVHLSKQQNSISTSNKGNLSSASILSGIAIITATLTAMALIPGYSSFITGTLVIGVTVRYLITATNKKPLLLEITDDKITYLSEEKNELITILPEEISNITHKFCELQIHTKDDKVHNINLLNTGSEQTRWEIKEHTRMLIEKIQG</sequence>
<dbReference type="Proteomes" id="UP001597387">
    <property type="component" value="Unassembled WGS sequence"/>
</dbReference>
<name>A0ABW4ZQ34_9SPHI</name>
<feature type="transmembrane region" description="Helical" evidence="1">
    <location>
        <begin position="45"/>
        <end position="63"/>
    </location>
</feature>
<keyword evidence="1" id="KW-1133">Transmembrane helix</keyword>
<organism evidence="2 3">
    <name type="scientific">Paradesertivirga mongoliensis</name>
    <dbReference type="NCBI Taxonomy" id="2100740"/>
    <lineage>
        <taxon>Bacteria</taxon>
        <taxon>Pseudomonadati</taxon>
        <taxon>Bacteroidota</taxon>
        <taxon>Sphingobacteriia</taxon>
        <taxon>Sphingobacteriales</taxon>
        <taxon>Sphingobacteriaceae</taxon>
        <taxon>Paradesertivirga</taxon>
    </lineage>
</organism>
<dbReference type="EMBL" id="JBHUHZ010000003">
    <property type="protein sequence ID" value="MFD2163946.1"/>
    <property type="molecule type" value="Genomic_DNA"/>
</dbReference>
<comment type="caution">
    <text evidence="2">The sequence shown here is derived from an EMBL/GenBank/DDBJ whole genome shotgun (WGS) entry which is preliminary data.</text>
</comment>
<gene>
    <name evidence="2" type="ORF">ACFSJU_16170</name>
</gene>
<keyword evidence="1" id="KW-0472">Membrane</keyword>
<keyword evidence="3" id="KW-1185">Reference proteome</keyword>
<keyword evidence="1" id="KW-0812">Transmembrane</keyword>
<proteinExistence type="predicted"/>
<reference evidence="3" key="1">
    <citation type="journal article" date="2019" name="Int. J. Syst. Evol. Microbiol.">
        <title>The Global Catalogue of Microorganisms (GCM) 10K type strain sequencing project: providing services to taxonomists for standard genome sequencing and annotation.</title>
        <authorList>
            <consortium name="The Broad Institute Genomics Platform"/>
            <consortium name="The Broad Institute Genome Sequencing Center for Infectious Disease"/>
            <person name="Wu L."/>
            <person name="Ma J."/>
        </authorList>
    </citation>
    <scope>NUCLEOTIDE SEQUENCE [LARGE SCALE GENOMIC DNA]</scope>
    <source>
        <strain evidence="3">KCTC 42217</strain>
    </source>
</reference>
<accession>A0ABW4ZQ34</accession>
<evidence type="ECO:0000313" key="2">
    <source>
        <dbReference type="EMBL" id="MFD2163946.1"/>
    </source>
</evidence>
<dbReference type="RefSeq" id="WP_255904839.1">
    <property type="nucleotide sequence ID" value="NZ_JAFMZO010000004.1"/>
</dbReference>
<evidence type="ECO:0000313" key="3">
    <source>
        <dbReference type="Proteomes" id="UP001597387"/>
    </source>
</evidence>
<protein>
    <submittedName>
        <fullName evidence="2">Uncharacterized protein</fullName>
    </submittedName>
</protein>
<evidence type="ECO:0000256" key="1">
    <source>
        <dbReference type="SAM" id="Phobius"/>
    </source>
</evidence>
<feature type="transmembrane region" description="Helical" evidence="1">
    <location>
        <begin position="20"/>
        <end position="39"/>
    </location>
</feature>